<evidence type="ECO:0000313" key="8">
    <source>
        <dbReference type="EMBL" id="MEH8015646.1"/>
    </source>
</evidence>
<dbReference type="SUPFAM" id="SSF56925">
    <property type="entry name" value="OMPA-like"/>
    <property type="match status" value="1"/>
</dbReference>
<gene>
    <name evidence="8" type="ORF">MN202_00230</name>
</gene>
<protein>
    <submittedName>
        <fullName evidence="8">Porin family protein</fullName>
    </submittedName>
</protein>
<keyword evidence="4 6" id="KW-0732">Signal</keyword>
<evidence type="ECO:0000256" key="3">
    <source>
        <dbReference type="ARBA" id="ARBA00022692"/>
    </source>
</evidence>
<keyword evidence="3" id="KW-0812">Transmembrane</keyword>
<sequence length="193" mass="20904">MKNVLGALSVVAALCAMPALADTEHTGFFIGGGVSNFDLDIKYVNEDLSATGFTLYGGYNFSNWFGIEASVNAATDLGDNNSDLTAAAIIVGPKFSYNLNDTITLFAKAGLASVAVVDNYYAEDRGDWDWGDEADYSGLGYSYGLGSRFAVTKHLNIRLAYEYISAELDADSSYFYDIDTELSVFSLGLHYQF</sequence>
<evidence type="ECO:0000256" key="1">
    <source>
        <dbReference type="ARBA" id="ARBA00004571"/>
    </source>
</evidence>
<evidence type="ECO:0000259" key="7">
    <source>
        <dbReference type="Pfam" id="PF13505"/>
    </source>
</evidence>
<dbReference type="Pfam" id="PF13505">
    <property type="entry name" value="OMP_b-brl"/>
    <property type="match status" value="1"/>
</dbReference>
<accession>A0ABU8C133</accession>
<evidence type="ECO:0000256" key="4">
    <source>
        <dbReference type="ARBA" id="ARBA00022729"/>
    </source>
</evidence>
<dbReference type="InterPro" id="IPR051723">
    <property type="entry name" value="Bact_OM_Invasion-Related"/>
</dbReference>
<evidence type="ECO:0000256" key="5">
    <source>
        <dbReference type="ARBA" id="ARBA00023136"/>
    </source>
</evidence>
<dbReference type="Proteomes" id="UP001375382">
    <property type="component" value="Unassembled WGS sequence"/>
</dbReference>
<feature type="domain" description="Outer membrane protein beta-barrel" evidence="7">
    <location>
        <begin position="9"/>
        <end position="193"/>
    </location>
</feature>
<keyword evidence="9" id="KW-1185">Reference proteome</keyword>
<feature type="chain" id="PRO_5046198200" evidence="6">
    <location>
        <begin position="22"/>
        <end position="193"/>
    </location>
</feature>
<proteinExistence type="predicted"/>
<dbReference type="Gene3D" id="2.40.160.20">
    <property type="match status" value="1"/>
</dbReference>
<dbReference type="PANTHER" id="PTHR35892:SF2">
    <property type="entry name" value="OUTER MEMBRANE PROTEIN PAGN"/>
    <property type="match status" value="1"/>
</dbReference>
<organism evidence="8 9">
    <name type="scientific">Rheinheimera muenzenbergensis</name>
    <dbReference type="NCBI Taxonomy" id="1193628"/>
    <lineage>
        <taxon>Bacteria</taxon>
        <taxon>Pseudomonadati</taxon>
        <taxon>Pseudomonadota</taxon>
        <taxon>Gammaproteobacteria</taxon>
        <taxon>Chromatiales</taxon>
        <taxon>Chromatiaceae</taxon>
        <taxon>Rheinheimera</taxon>
    </lineage>
</organism>
<dbReference type="InterPro" id="IPR011250">
    <property type="entry name" value="OMP/PagP_B-barrel"/>
</dbReference>
<comment type="caution">
    <text evidence="8">The sequence shown here is derived from an EMBL/GenBank/DDBJ whole genome shotgun (WGS) entry which is preliminary data.</text>
</comment>
<evidence type="ECO:0000256" key="6">
    <source>
        <dbReference type="SAM" id="SignalP"/>
    </source>
</evidence>
<dbReference type="RefSeq" id="WP_335734070.1">
    <property type="nucleotide sequence ID" value="NZ_JALAAR010000001.1"/>
</dbReference>
<name>A0ABU8C133_9GAMM</name>
<dbReference type="InterPro" id="IPR027385">
    <property type="entry name" value="Beta-barrel_OMP"/>
</dbReference>
<dbReference type="PANTHER" id="PTHR35892">
    <property type="entry name" value="OUTER MEMBRANE PROTEIN PAGN-RELATED"/>
    <property type="match status" value="1"/>
</dbReference>
<comment type="subcellular location">
    <subcellularLocation>
        <location evidence="1">Cell outer membrane</location>
        <topology evidence="1">Multi-pass membrane protein</topology>
    </subcellularLocation>
</comment>
<evidence type="ECO:0000313" key="9">
    <source>
        <dbReference type="Proteomes" id="UP001375382"/>
    </source>
</evidence>
<dbReference type="EMBL" id="JALAAR010000001">
    <property type="protein sequence ID" value="MEH8015646.1"/>
    <property type="molecule type" value="Genomic_DNA"/>
</dbReference>
<keyword evidence="2" id="KW-1134">Transmembrane beta strand</keyword>
<feature type="signal peptide" evidence="6">
    <location>
        <begin position="1"/>
        <end position="21"/>
    </location>
</feature>
<keyword evidence="5" id="KW-0472">Membrane</keyword>
<reference evidence="8 9" key="1">
    <citation type="journal article" date="2023" name="Ecotoxicol. Environ. Saf.">
        <title>Mercury remediation potential of mercury-resistant strain Rheinheimera metallidurans sp. nov. isolated from a municipal waste dumping site.</title>
        <authorList>
            <person name="Yadav V."/>
            <person name="Manjhi A."/>
            <person name="Vadakedath N."/>
        </authorList>
    </citation>
    <scope>NUCLEOTIDE SEQUENCE [LARGE SCALE GENOMIC DNA]</scope>
    <source>
        <strain evidence="8 9">E-49</strain>
    </source>
</reference>
<evidence type="ECO:0000256" key="2">
    <source>
        <dbReference type="ARBA" id="ARBA00022452"/>
    </source>
</evidence>